<evidence type="ECO:0000313" key="2">
    <source>
        <dbReference type="Proteomes" id="UP000518605"/>
    </source>
</evidence>
<dbReference type="Proteomes" id="UP000518605">
    <property type="component" value="Unassembled WGS sequence"/>
</dbReference>
<dbReference type="AlphaFoldDB" id="A0A7W5C9V3"/>
<keyword evidence="2" id="KW-1185">Reference proteome</keyword>
<organism evidence="1 2">
    <name type="scientific">Paenibacillus endophyticus</name>
    <dbReference type="NCBI Taxonomy" id="1294268"/>
    <lineage>
        <taxon>Bacteria</taxon>
        <taxon>Bacillati</taxon>
        <taxon>Bacillota</taxon>
        <taxon>Bacilli</taxon>
        <taxon>Bacillales</taxon>
        <taxon>Paenibacillaceae</taxon>
        <taxon>Paenibacillus</taxon>
    </lineage>
</organism>
<protein>
    <submittedName>
        <fullName evidence="1">Uncharacterized protein</fullName>
    </submittedName>
</protein>
<name>A0A7W5C9V3_9BACL</name>
<gene>
    <name evidence="1" type="ORF">FHS16_003422</name>
</gene>
<evidence type="ECO:0000313" key="1">
    <source>
        <dbReference type="EMBL" id="MBB3153360.1"/>
    </source>
</evidence>
<dbReference type="EMBL" id="JACHXW010000009">
    <property type="protein sequence ID" value="MBB3153360.1"/>
    <property type="molecule type" value="Genomic_DNA"/>
</dbReference>
<proteinExistence type="predicted"/>
<dbReference type="RefSeq" id="WP_183564738.1">
    <property type="nucleotide sequence ID" value="NZ_CBCSLB010000030.1"/>
</dbReference>
<comment type="caution">
    <text evidence="1">The sequence shown here is derived from an EMBL/GenBank/DDBJ whole genome shotgun (WGS) entry which is preliminary data.</text>
</comment>
<sequence>MNIIKLCMARGEVEIIQLRLIVETRPHFMEASMKVGLNKAAKLIQRLKRPRVRLYSLLSSGIVARGTTYALRHLAPWCNPSSIVAHRVIPAVHPINIIAMKPQESLAITRRR</sequence>
<reference evidence="1 2" key="1">
    <citation type="submission" date="2020-08" db="EMBL/GenBank/DDBJ databases">
        <title>Genomic Encyclopedia of Type Strains, Phase III (KMG-III): the genomes of soil and plant-associated and newly described type strains.</title>
        <authorList>
            <person name="Whitman W."/>
        </authorList>
    </citation>
    <scope>NUCLEOTIDE SEQUENCE [LARGE SCALE GENOMIC DNA]</scope>
    <source>
        <strain evidence="1 2">CECT 8234</strain>
    </source>
</reference>
<accession>A0A7W5C9V3</accession>